<sequence>MKLNGALEPHQGASVQRSSTGVVAIASKYREERYPYQNVDAVQDVTFTRNAVGVDKMQQQQQQEQQQQQSCASDVKIISKKLESSKATCSGSNDKSTNNNNEENNSNVNRFTNIDYNSHGNRGRRTHQKQIKQQIRTEQQQQTLIDVNIETRLLHQSLVNVVTLEASSRYSPSLQSAGKRVVIGNNLVRHPDSSQLSMFLWQTVIILWPFISTFDVSAKVIKVMRASRGFNSLRSRNIWPKNDKMLALCLLYAAAFTLPQVVLANDDDHFFGVNSFSMAPEATTTEFDYASRGQKKFGDKCENTLECGFPGSICDPKKKSCQCTEDLPVTNHIDKCGKEAAVNESCFFNEQCEAKYFQTECRDGRCVCRFEMTPFWLKDGSVECKAGRQDKKTPEVYIDWAMIGVLIGMALMFIIICVVLRLFSQARWHENRTIFNTPNPRLMNVSLLRESKLLHGQERRGSRMSVRGPSRQPSMASLRPHSPNPSLGKTGRMIRSKSNTRSSDSRVSDTSNCSRLIEHSHATNMHQTSHATNLTHVIHPHNSATVSPLSTHNVVATGNAGTVPTTTTTTTTYVSQIPLAGTTACSTPLSTPPPSVTNKTNKF</sequence>
<dbReference type="Proteomes" id="UP000092444">
    <property type="component" value="Unassembled WGS sequence"/>
</dbReference>
<dbReference type="VEuPathDB" id="VectorBase:GMOY009858"/>
<evidence type="ECO:0008006" key="5">
    <source>
        <dbReference type="Google" id="ProtNLM"/>
    </source>
</evidence>
<evidence type="ECO:0000256" key="1">
    <source>
        <dbReference type="SAM" id="MobiDB-lite"/>
    </source>
</evidence>
<reference evidence="3" key="1">
    <citation type="submission" date="2020-05" db="UniProtKB">
        <authorList>
            <consortium name="EnsemblMetazoa"/>
        </authorList>
    </citation>
    <scope>IDENTIFICATION</scope>
    <source>
        <strain evidence="3">Yale</strain>
    </source>
</reference>
<proteinExistence type="predicted"/>
<dbReference type="EnsemblMetazoa" id="GMOY009858-RA">
    <property type="protein sequence ID" value="GMOY009858-PA"/>
    <property type="gene ID" value="GMOY009858"/>
</dbReference>
<dbReference type="AlphaFoldDB" id="A0A1B0G971"/>
<keyword evidence="2" id="KW-1133">Transmembrane helix</keyword>
<evidence type="ECO:0000313" key="4">
    <source>
        <dbReference type="Proteomes" id="UP000092444"/>
    </source>
</evidence>
<keyword evidence="2" id="KW-0812">Transmembrane</keyword>
<feature type="region of interest" description="Disordered" evidence="1">
    <location>
        <begin position="1"/>
        <end position="20"/>
    </location>
</feature>
<keyword evidence="4" id="KW-1185">Reference proteome</keyword>
<feature type="region of interest" description="Disordered" evidence="1">
    <location>
        <begin position="454"/>
        <end position="511"/>
    </location>
</feature>
<evidence type="ECO:0000313" key="3">
    <source>
        <dbReference type="EnsemblMetazoa" id="GMOY009858-PA"/>
    </source>
</evidence>
<accession>A0A1B0G971</accession>
<feature type="transmembrane region" description="Helical" evidence="2">
    <location>
        <begin position="400"/>
        <end position="423"/>
    </location>
</feature>
<feature type="region of interest" description="Disordered" evidence="1">
    <location>
        <begin position="84"/>
        <end position="129"/>
    </location>
</feature>
<dbReference type="EMBL" id="CCAG010000642">
    <property type="status" value="NOT_ANNOTATED_CDS"/>
    <property type="molecule type" value="Genomic_DNA"/>
</dbReference>
<protein>
    <recommendedName>
        <fullName evidence="5">EB domain-containing protein</fullName>
    </recommendedName>
</protein>
<keyword evidence="2" id="KW-0472">Membrane</keyword>
<feature type="transmembrane region" description="Helical" evidence="2">
    <location>
        <begin position="245"/>
        <end position="263"/>
    </location>
</feature>
<feature type="compositionally biased region" description="Low complexity" evidence="1">
    <location>
        <begin position="90"/>
        <end position="113"/>
    </location>
</feature>
<feature type="transmembrane region" description="Helical" evidence="2">
    <location>
        <begin position="199"/>
        <end position="224"/>
    </location>
</feature>
<name>A0A1B0G971_GLOMM</name>
<organism evidence="3 4">
    <name type="scientific">Glossina morsitans morsitans</name>
    <name type="common">Savannah tsetse fly</name>
    <dbReference type="NCBI Taxonomy" id="37546"/>
    <lineage>
        <taxon>Eukaryota</taxon>
        <taxon>Metazoa</taxon>
        <taxon>Ecdysozoa</taxon>
        <taxon>Arthropoda</taxon>
        <taxon>Hexapoda</taxon>
        <taxon>Insecta</taxon>
        <taxon>Pterygota</taxon>
        <taxon>Neoptera</taxon>
        <taxon>Endopterygota</taxon>
        <taxon>Diptera</taxon>
        <taxon>Brachycera</taxon>
        <taxon>Muscomorpha</taxon>
        <taxon>Hippoboscoidea</taxon>
        <taxon>Glossinidae</taxon>
        <taxon>Glossina</taxon>
    </lineage>
</organism>
<dbReference type="STRING" id="37546.A0A1B0G971"/>
<evidence type="ECO:0000256" key="2">
    <source>
        <dbReference type="SAM" id="Phobius"/>
    </source>
</evidence>